<feature type="transmembrane region" description="Helical" evidence="1">
    <location>
        <begin position="37"/>
        <end position="59"/>
    </location>
</feature>
<dbReference type="KEGG" id="mmes:MMSR116_24850"/>
<dbReference type="RefSeq" id="WP_039894033.1">
    <property type="nucleotide sequence ID" value="NZ_CP043538.1"/>
</dbReference>
<dbReference type="AlphaFoldDB" id="A0A6B9FQ37"/>
<evidence type="ECO:0000256" key="1">
    <source>
        <dbReference type="SAM" id="Phobius"/>
    </source>
</evidence>
<dbReference type="Proteomes" id="UP000012488">
    <property type="component" value="Chromosome"/>
</dbReference>
<dbReference type="EMBL" id="CP043538">
    <property type="protein sequence ID" value="QGY04773.1"/>
    <property type="molecule type" value="Genomic_DNA"/>
</dbReference>
<organism evidence="2 3">
    <name type="scientific">Methylobacterium mesophilicum SR1.6/6</name>
    <dbReference type="NCBI Taxonomy" id="908290"/>
    <lineage>
        <taxon>Bacteria</taxon>
        <taxon>Pseudomonadati</taxon>
        <taxon>Pseudomonadota</taxon>
        <taxon>Alphaproteobacteria</taxon>
        <taxon>Hyphomicrobiales</taxon>
        <taxon>Methylobacteriaceae</taxon>
        <taxon>Methylobacterium</taxon>
    </lineage>
</organism>
<evidence type="ECO:0000313" key="3">
    <source>
        <dbReference type="Proteomes" id="UP000012488"/>
    </source>
</evidence>
<evidence type="ECO:0008006" key="4">
    <source>
        <dbReference type="Google" id="ProtNLM"/>
    </source>
</evidence>
<keyword evidence="1" id="KW-0812">Transmembrane</keyword>
<evidence type="ECO:0000313" key="2">
    <source>
        <dbReference type="EMBL" id="QGY04773.1"/>
    </source>
</evidence>
<reference evidence="2 3" key="2">
    <citation type="journal article" date="2013" name="Genome Announc.">
        <title>Draft Genome Sequence of Methylobacterium mesophilicum Strain SR1.6/6, Isolated from Citrus sinensis.</title>
        <authorList>
            <person name="Marinho Almeida D."/>
            <person name="Dini-Andreote F."/>
            <person name="Camargo Neves A.A."/>
            <person name="Juca Ramos R.T."/>
            <person name="Andreote F.D."/>
            <person name="Carneiro A.R."/>
            <person name="Oliveira de Souza Lima A."/>
            <person name="Caracciolo Gomes de Sa P.H."/>
            <person name="Ribeiro Barbosa M.S."/>
            <person name="Araujo W.L."/>
            <person name="Silva A."/>
        </authorList>
    </citation>
    <scope>NUCLEOTIDE SEQUENCE [LARGE SCALE GENOMIC DNA]</scope>
    <source>
        <strain evidence="2 3">SR1.6/6</strain>
    </source>
</reference>
<proteinExistence type="predicted"/>
<protein>
    <recommendedName>
        <fullName evidence="4">NADP transhydrogenase beta-like domain-containing protein</fullName>
    </recommendedName>
</protein>
<name>A0A6B9FQ37_9HYPH</name>
<keyword evidence="1" id="KW-1133">Transmembrane helix</keyword>
<sequence length="61" mass="6167">MSLIDTEASMLSLGLFCFVAGVGLAASSDRFPRHKAILEAMGGSLFVAGLGFAGADFALAS</sequence>
<reference evidence="2 3" key="1">
    <citation type="journal article" date="2012" name="Genet. Mol. Biol.">
        <title>Analysis of 16S rRNA and mxaF genes revealing insights into Methylobacterium niche-specific plant association.</title>
        <authorList>
            <person name="Dourado M.N."/>
            <person name="Andreote F.D."/>
            <person name="Dini-Andreote F."/>
            <person name="Conti R."/>
            <person name="Araujo J.M."/>
            <person name="Araujo W.L."/>
        </authorList>
    </citation>
    <scope>NUCLEOTIDE SEQUENCE [LARGE SCALE GENOMIC DNA]</scope>
    <source>
        <strain evidence="2 3">SR1.6/6</strain>
    </source>
</reference>
<accession>A0A6B9FQ37</accession>
<gene>
    <name evidence="2" type="ORF">MMSR116_24850</name>
</gene>
<keyword evidence="1" id="KW-0472">Membrane</keyword>